<comment type="caution">
    <text evidence="1">The sequence shown here is derived from an EMBL/GenBank/DDBJ whole genome shotgun (WGS) entry which is preliminary data.</text>
</comment>
<dbReference type="PANTHER" id="PTHR34206:SF1">
    <property type="entry name" value="OS10G0390701 PROTEIN"/>
    <property type="match status" value="1"/>
</dbReference>
<keyword evidence="2" id="KW-1185">Reference proteome</keyword>
<gene>
    <name evidence="1" type="ORF">C1H46_005701</name>
</gene>
<dbReference type="EMBL" id="VIEB01000067">
    <property type="protein sequence ID" value="TQE08717.1"/>
    <property type="molecule type" value="Genomic_DNA"/>
</dbReference>
<evidence type="ECO:0000313" key="2">
    <source>
        <dbReference type="Proteomes" id="UP000315295"/>
    </source>
</evidence>
<accession>A0A540NCG0</accession>
<organism evidence="1 2">
    <name type="scientific">Malus baccata</name>
    <name type="common">Siberian crab apple</name>
    <name type="synonym">Pyrus baccata</name>
    <dbReference type="NCBI Taxonomy" id="106549"/>
    <lineage>
        <taxon>Eukaryota</taxon>
        <taxon>Viridiplantae</taxon>
        <taxon>Streptophyta</taxon>
        <taxon>Embryophyta</taxon>
        <taxon>Tracheophyta</taxon>
        <taxon>Spermatophyta</taxon>
        <taxon>Magnoliopsida</taxon>
        <taxon>eudicotyledons</taxon>
        <taxon>Gunneridae</taxon>
        <taxon>Pentapetalae</taxon>
        <taxon>rosids</taxon>
        <taxon>fabids</taxon>
        <taxon>Rosales</taxon>
        <taxon>Rosaceae</taxon>
        <taxon>Amygdaloideae</taxon>
        <taxon>Maleae</taxon>
        <taxon>Malus</taxon>
    </lineage>
</organism>
<proteinExistence type="predicted"/>
<reference evidence="1 2" key="1">
    <citation type="journal article" date="2019" name="G3 (Bethesda)">
        <title>Sequencing of a Wild Apple (Malus baccata) Genome Unravels the Differences Between Cultivated and Wild Apple Species Regarding Disease Resistance and Cold Tolerance.</title>
        <authorList>
            <person name="Chen X."/>
        </authorList>
    </citation>
    <scope>NUCLEOTIDE SEQUENCE [LARGE SCALE GENOMIC DNA]</scope>
    <source>
        <strain evidence="2">cv. Shandingzi</strain>
        <tissue evidence="1">Leaves</tissue>
    </source>
</reference>
<sequence>MAAATACCFSPANSLSIQKSGPVLKPFSRVLTLKSSQLTVKIKSSTLQIRSSLREEVFEDRSNGIICYKDDRGEIICEGFDEGPRYHQHNPRTPWQPSRDTEFFDHLQQRWINFITDTELSRGDKGSVFLQEDIKNCNGFNTLR</sequence>
<dbReference type="Proteomes" id="UP000315295">
    <property type="component" value="Unassembled WGS sequence"/>
</dbReference>
<evidence type="ECO:0000313" key="1">
    <source>
        <dbReference type="EMBL" id="TQE08717.1"/>
    </source>
</evidence>
<dbReference type="STRING" id="106549.A0A540NCG0"/>
<dbReference type="PANTHER" id="PTHR34206">
    <property type="entry name" value="OS06G0193300 PROTEIN"/>
    <property type="match status" value="1"/>
</dbReference>
<protein>
    <submittedName>
        <fullName evidence="1">Uncharacterized protein</fullName>
    </submittedName>
</protein>
<name>A0A540NCG0_MALBA</name>
<dbReference type="AlphaFoldDB" id="A0A540NCG0"/>